<organism evidence="2">
    <name type="scientific">uncultured Sphingomonas sp</name>
    <dbReference type="NCBI Taxonomy" id="158754"/>
    <lineage>
        <taxon>Bacteria</taxon>
        <taxon>Pseudomonadati</taxon>
        <taxon>Pseudomonadota</taxon>
        <taxon>Alphaproteobacteria</taxon>
        <taxon>Sphingomonadales</taxon>
        <taxon>Sphingomonadaceae</taxon>
        <taxon>Sphingomonas</taxon>
        <taxon>environmental samples</taxon>
    </lineage>
</organism>
<feature type="compositionally biased region" description="Basic residues" evidence="1">
    <location>
        <begin position="20"/>
        <end position="30"/>
    </location>
</feature>
<reference evidence="2" key="1">
    <citation type="submission" date="2020-02" db="EMBL/GenBank/DDBJ databases">
        <authorList>
            <person name="Meier V. D."/>
        </authorList>
    </citation>
    <scope>NUCLEOTIDE SEQUENCE</scope>
    <source>
        <strain evidence="2">AVDCRST_MAG31</strain>
    </source>
</reference>
<feature type="non-terminal residue" evidence="2">
    <location>
        <position position="1"/>
    </location>
</feature>
<feature type="non-terminal residue" evidence="2">
    <location>
        <position position="65"/>
    </location>
</feature>
<sequence length="65" mass="6886">ESPPPGHHAGDTDQHDRLAVPRRARHRSHRGPAASAHCRPPGAGLGKRAASAVEARLGTRDIRSV</sequence>
<dbReference type="EMBL" id="CADCWA010000175">
    <property type="protein sequence ID" value="CAA9529830.1"/>
    <property type="molecule type" value="Genomic_DNA"/>
</dbReference>
<gene>
    <name evidence="2" type="ORF">AVDCRST_MAG31-2273</name>
</gene>
<evidence type="ECO:0000313" key="2">
    <source>
        <dbReference type="EMBL" id="CAA9529830.1"/>
    </source>
</evidence>
<dbReference type="AlphaFoldDB" id="A0A6J4TR18"/>
<protein>
    <submittedName>
        <fullName evidence="2">Uncharacterized protein</fullName>
    </submittedName>
</protein>
<feature type="compositionally biased region" description="Basic and acidic residues" evidence="1">
    <location>
        <begin position="8"/>
        <end position="19"/>
    </location>
</feature>
<name>A0A6J4TR18_9SPHN</name>
<proteinExistence type="predicted"/>
<accession>A0A6J4TR18</accession>
<evidence type="ECO:0000256" key="1">
    <source>
        <dbReference type="SAM" id="MobiDB-lite"/>
    </source>
</evidence>
<feature type="region of interest" description="Disordered" evidence="1">
    <location>
        <begin position="1"/>
        <end position="65"/>
    </location>
</feature>